<reference evidence="7" key="1">
    <citation type="submission" date="2022-07" db="EMBL/GenBank/DDBJ databases">
        <title>Phylogenomic reconstructions and comparative analyses of Kickxellomycotina fungi.</title>
        <authorList>
            <person name="Reynolds N.K."/>
            <person name="Stajich J.E."/>
            <person name="Barry K."/>
            <person name="Grigoriev I.V."/>
            <person name="Crous P."/>
            <person name="Smith M.E."/>
        </authorList>
    </citation>
    <scope>NUCLEOTIDE SEQUENCE</scope>
    <source>
        <strain evidence="7">RSA 567</strain>
    </source>
</reference>
<proteinExistence type="predicted"/>
<name>A0A9W8E7W0_9FUNG</name>
<dbReference type="GO" id="GO:0022857">
    <property type="term" value="F:transmembrane transporter activity"/>
    <property type="evidence" value="ECO:0007669"/>
    <property type="project" value="TreeGrafter"/>
</dbReference>
<dbReference type="EMBL" id="JANBQB010000387">
    <property type="protein sequence ID" value="KAJ1976943.1"/>
    <property type="molecule type" value="Genomic_DNA"/>
</dbReference>
<accession>A0A9W8E7W0</accession>
<feature type="transmembrane region" description="Helical" evidence="6">
    <location>
        <begin position="71"/>
        <end position="91"/>
    </location>
</feature>
<protein>
    <recommendedName>
        <fullName evidence="9">Major facilitator superfamily (MFS) profile domain-containing protein</fullName>
    </recommendedName>
</protein>
<keyword evidence="8" id="KW-1185">Reference proteome</keyword>
<gene>
    <name evidence="7" type="ORF">H4R34_003789</name>
</gene>
<evidence type="ECO:0000313" key="8">
    <source>
        <dbReference type="Proteomes" id="UP001151582"/>
    </source>
</evidence>
<evidence type="ECO:0000256" key="3">
    <source>
        <dbReference type="ARBA" id="ARBA00022692"/>
    </source>
</evidence>
<keyword evidence="2" id="KW-0813">Transport</keyword>
<evidence type="ECO:0000256" key="5">
    <source>
        <dbReference type="ARBA" id="ARBA00023136"/>
    </source>
</evidence>
<dbReference type="OrthoDB" id="2985014at2759"/>
<comment type="caution">
    <text evidence="7">The sequence shown here is derived from an EMBL/GenBank/DDBJ whole genome shotgun (WGS) entry which is preliminary data.</text>
</comment>
<evidence type="ECO:0000256" key="2">
    <source>
        <dbReference type="ARBA" id="ARBA00022448"/>
    </source>
</evidence>
<dbReference type="PANTHER" id="PTHR43791:SF36">
    <property type="entry name" value="TRANSPORTER, PUTATIVE (AFU_ORTHOLOGUE AFUA_6G08340)-RELATED"/>
    <property type="match status" value="1"/>
</dbReference>
<sequence length="129" mass="14557">MAETQPSTDTEAARMLEPIDGPVSHQQYMRRIDWRLIPLLALINLCCFLDRSNIGNARLLNLEEDLGLTQAQYSMCISIFFIGYILCEIPSNMALKVFRPSRWISRIMITWGALSMCMAAVRNGAGLMA</sequence>
<evidence type="ECO:0000256" key="4">
    <source>
        <dbReference type="ARBA" id="ARBA00022989"/>
    </source>
</evidence>
<keyword evidence="3 6" id="KW-0812">Transmembrane</keyword>
<evidence type="ECO:0000313" key="7">
    <source>
        <dbReference type="EMBL" id="KAJ1976943.1"/>
    </source>
</evidence>
<dbReference type="AlphaFoldDB" id="A0A9W8E7W0"/>
<dbReference type="PANTHER" id="PTHR43791">
    <property type="entry name" value="PERMEASE-RELATED"/>
    <property type="match status" value="1"/>
</dbReference>
<feature type="non-terminal residue" evidence="7">
    <location>
        <position position="129"/>
    </location>
</feature>
<evidence type="ECO:0008006" key="9">
    <source>
        <dbReference type="Google" id="ProtNLM"/>
    </source>
</evidence>
<evidence type="ECO:0000256" key="1">
    <source>
        <dbReference type="ARBA" id="ARBA00004141"/>
    </source>
</evidence>
<dbReference type="Gene3D" id="1.20.1250.20">
    <property type="entry name" value="MFS general substrate transporter like domains"/>
    <property type="match status" value="1"/>
</dbReference>
<dbReference type="InterPro" id="IPR036259">
    <property type="entry name" value="MFS_trans_sf"/>
</dbReference>
<keyword evidence="4 6" id="KW-1133">Transmembrane helix</keyword>
<dbReference type="SUPFAM" id="SSF103473">
    <property type="entry name" value="MFS general substrate transporter"/>
    <property type="match status" value="1"/>
</dbReference>
<comment type="subcellular location">
    <subcellularLocation>
        <location evidence="1">Membrane</location>
        <topology evidence="1">Multi-pass membrane protein</topology>
    </subcellularLocation>
</comment>
<dbReference type="Proteomes" id="UP001151582">
    <property type="component" value="Unassembled WGS sequence"/>
</dbReference>
<organism evidence="7 8">
    <name type="scientific">Dimargaris verticillata</name>
    <dbReference type="NCBI Taxonomy" id="2761393"/>
    <lineage>
        <taxon>Eukaryota</taxon>
        <taxon>Fungi</taxon>
        <taxon>Fungi incertae sedis</taxon>
        <taxon>Zoopagomycota</taxon>
        <taxon>Kickxellomycotina</taxon>
        <taxon>Dimargaritomycetes</taxon>
        <taxon>Dimargaritales</taxon>
        <taxon>Dimargaritaceae</taxon>
        <taxon>Dimargaris</taxon>
    </lineage>
</organism>
<dbReference type="GO" id="GO:0016020">
    <property type="term" value="C:membrane"/>
    <property type="evidence" value="ECO:0007669"/>
    <property type="project" value="UniProtKB-SubCell"/>
</dbReference>
<keyword evidence="5 6" id="KW-0472">Membrane</keyword>
<feature type="transmembrane region" description="Helical" evidence="6">
    <location>
        <begin position="34"/>
        <end position="51"/>
    </location>
</feature>
<feature type="transmembrane region" description="Helical" evidence="6">
    <location>
        <begin position="103"/>
        <end position="121"/>
    </location>
</feature>
<evidence type="ECO:0000256" key="6">
    <source>
        <dbReference type="SAM" id="Phobius"/>
    </source>
</evidence>